<keyword evidence="3" id="KW-1185">Reference proteome</keyword>
<feature type="region of interest" description="Disordered" evidence="1">
    <location>
        <begin position="40"/>
        <end position="63"/>
    </location>
</feature>
<protein>
    <submittedName>
        <fullName evidence="2">Uncharacterized protein</fullName>
    </submittedName>
</protein>
<dbReference type="Gene3D" id="3.10.20.550">
    <property type="entry name" value="ASAP complex, SAP18 subunit"/>
    <property type="match status" value="1"/>
</dbReference>
<evidence type="ECO:0000256" key="1">
    <source>
        <dbReference type="SAM" id="MobiDB-lite"/>
    </source>
</evidence>
<dbReference type="InterPro" id="IPR042534">
    <property type="entry name" value="SAP18_sf"/>
</dbReference>
<dbReference type="Proteomes" id="UP000834106">
    <property type="component" value="Chromosome 7"/>
</dbReference>
<evidence type="ECO:0000313" key="2">
    <source>
        <dbReference type="EMBL" id="CAI9765204.1"/>
    </source>
</evidence>
<evidence type="ECO:0000313" key="3">
    <source>
        <dbReference type="Proteomes" id="UP000834106"/>
    </source>
</evidence>
<sequence>MRSDDKLPCTKESRRHCAVMHHWSAVRSCRNRVMHLESLRASRRGGSLRAEESPSERSPTDKDALRHGEAVHNNFAQIGDGGCSSLLRARSLYLIDNGGCGAQIMIISTLHCAAALNSLSAKFREDPEGRCLRRRGGHHLFLTPNYPRVSKPSNMRRLVNYYFVFSPRGKEPKDEIQIFTWTNETLLKLTDLVKEVAPEARRDVILS</sequence>
<dbReference type="AlphaFoldDB" id="A0AAD2DT45"/>
<proteinExistence type="predicted"/>
<dbReference type="EMBL" id="OU503042">
    <property type="protein sequence ID" value="CAI9765204.1"/>
    <property type="molecule type" value="Genomic_DNA"/>
</dbReference>
<feature type="compositionally biased region" description="Basic and acidic residues" evidence="1">
    <location>
        <begin position="49"/>
        <end position="63"/>
    </location>
</feature>
<reference evidence="2" key="1">
    <citation type="submission" date="2023-05" db="EMBL/GenBank/DDBJ databases">
        <authorList>
            <person name="Huff M."/>
        </authorList>
    </citation>
    <scope>NUCLEOTIDE SEQUENCE</scope>
</reference>
<accession>A0AAD2DT45</accession>
<gene>
    <name evidence="2" type="ORF">FPE_LOCUS12634</name>
</gene>
<name>A0AAD2DT45_9LAMI</name>
<organism evidence="2 3">
    <name type="scientific">Fraxinus pennsylvanica</name>
    <dbReference type="NCBI Taxonomy" id="56036"/>
    <lineage>
        <taxon>Eukaryota</taxon>
        <taxon>Viridiplantae</taxon>
        <taxon>Streptophyta</taxon>
        <taxon>Embryophyta</taxon>
        <taxon>Tracheophyta</taxon>
        <taxon>Spermatophyta</taxon>
        <taxon>Magnoliopsida</taxon>
        <taxon>eudicotyledons</taxon>
        <taxon>Gunneridae</taxon>
        <taxon>Pentapetalae</taxon>
        <taxon>asterids</taxon>
        <taxon>lamiids</taxon>
        <taxon>Lamiales</taxon>
        <taxon>Oleaceae</taxon>
        <taxon>Oleeae</taxon>
        <taxon>Fraxinus</taxon>
    </lineage>
</organism>